<evidence type="ECO:0000313" key="1">
    <source>
        <dbReference type="EMBL" id="HGU65147.1"/>
    </source>
</evidence>
<protein>
    <submittedName>
        <fullName evidence="1">Uncharacterized protein</fullName>
    </submittedName>
</protein>
<proteinExistence type="predicted"/>
<comment type="caution">
    <text evidence="1">The sequence shown here is derived from an EMBL/GenBank/DDBJ whole genome shotgun (WGS) entry which is preliminary data.</text>
</comment>
<reference evidence="1" key="1">
    <citation type="journal article" date="2020" name="mSystems">
        <title>Genome- and Community-Level Interaction Insights into Carbon Utilization and Element Cycling Functions of Hydrothermarchaeota in Hydrothermal Sediment.</title>
        <authorList>
            <person name="Zhou Z."/>
            <person name="Liu Y."/>
            <person name="Xu W."/>
            <person name="Pan J."/>
            <person name="Luo Z.H."/>
            <person name="Li M."/>
        </authorList>
    </citation>
    <scope>NUCLEOTIDE SEQUENCE [LARGE SCALE GENOMIC DNA]</scope>
    <source>
        <strain evidence="1">SpSt-622</strain>
    </source>
</reference>
<dbReference type="EMBL" id="DTAN01000112">
    <property type="protein sequence ID" value="HGU65147.1"/>
    <property type="molecule type" value="Genomic_DNA"/>
</dbReference>
<name>A0A7J3PM97_STAMA</name>
<gene>
    <name evidence="1" type="ORF">ENT92_02905</name>
</gene>
<accession>A0A7J3PM97</accession>
<sequence>MCKSTSTFGLLYVPTWIVKRLKRSHTISSNYMKLNASELSWIAKCPLAKTLILASSGSQFYTTPLTVNKLKIKHDSFLEIVEKNLAFVLAKHEIKYLRIDETKLCLDLSLGENNYNVCGVPDTLYVTFLKNVNTPLIIVVEATLSPVVKHIIRGEMIFYSLASHIHYGCRVTGLIVNPSSIYLIVFKKDLVHGEEERKGRGGKAVSRRDFIESFKELFLTSVDADYYRIVERAEKLRNKHPWICSLCDLIHMCPLGGGT</sequence>
<organism evidence="1">
    <name type="scientific">Staphylothermus marinus</name>
    <dbReference type="NCBI Taxonomy" id="2280"/>
    <lineage>
        <taxon>Archaea</taxon>
        <taxon>Thermoproteota</taxon>
        <taxon>Thermoprotei</taxon>
        <taxon>Desulfurococcales</taxon>
        <taxon>Desulfurococcaceae</taxon>
        <taxon>Staphylothermus</taxon>
    </lineage>
</organism>
<dbReference type="AlphaFoldDB" id="A0A7J3PM97"/>